<gene>
    <name evidence="2" type="primary">SLPTX10</name>
</gene>
<dbReference type="AlphaFoldDB" id="A0A4D5R9T6"/>
<protein>
    <submittedName>
        <fullName evidence="2">SLPTX10</fullName>
    </submittedName>
</protein>
<feature type="signal peptide" evidence="1">
    <location>
        <begin position="1"/>
        <end position="23"/>
    </location>
</feature>
<feature type="chain" id="PRO_5020033774" evidence="1">
    <location>
        <begin position="24"/>
        <end position="114"/>
    </location>
</feature>
<organism evidence="2">
    <name type="scientific">Scolopendra viridis</name>
    <name type="common">Giant centipede</name>
    <dbReference type="NCBI Taxonomy" id="118503"/>
    <lineage>
        <taxon>Eukaryota</taxon>
        <taxon>Metazoa</taxon>
        <taxon>Ecdysozoa</taxon>
        <taxon>Arthropoda</taxon>
        <taxon>Myriapoda</taxon>
        <taxon>Chilopoda</taxon>
        <taxon>Pleurostigmophora</taxon>
        <taxon>Scolopendromorpha</taxon>
        <taxon>Scolopendridae</taxon>
        <taxon>Scolopendra</taxon>
    </lineage>
</organism>
<dbReference type="EMBL" id="GGNE01000345">
    <property type="protein sequence ID" value="MIC88886.1"/>
    <property type="molecule type" value="Transcribed_RNA"/>
</dbReference>
<name>A0A4D5R9T6_SCOVI</name>
<evidence type="ECO:0000256" key="1">
    <source>
        <dbReference type="SAM" id="SignalP"/>
    </source>
</evidence>
<accession>A0A4D5R9T6</accession>
<proteinExistence type="predicted"/>
<evidence type="ECO:0000313" key="2">
    <source>
        <dbReference type="EMBL" id="MIC88886.1"/>
    </source>
</evidence>
<sequence length="114" mass="13546">MIRAIVISFFVLFLMYIFEISLSKTVDELEEPQSFKDVLKKAKNNKTMTNLMRFNRVECMPNCNIIRSHKCDILSPECCPKRSKVCEELDIVKERDEKRRKALLDKYKKKWGIP</sequence>
<reference evidence="2" key="1">
    <citation type="journal article" date="2018" name="Toxicon">
        <title>Venom-gland transcriptomics and venom proteomics of the giant Florida blue centipede, Scolopendra viridis.</title>
        <authorList>
            <person name="Ward M.J."/>
            <person name="Rokyta D.R."/>
        </authorList>
    </citation>
    <scope>NUCLEOTIDE SEQUENCE</scope>
    <source>
        <tissue evidence="2">Venom gland</tissue>
    </source>
</reference>
<keyword evidence="1" id="KW-0732">Signal</keyword>